<sequence length="116" mass="12809">SSAHVMFMLFLEPFAVECHVVVRHPCLGRDTSEGKPAAAVLDLCPIDATHKNKLESPHFELKKLVVFAIVLRFIDAHVHSVDLDTWATTLAGQGREGESAIHLQNAIPVVWFTNPT</sequence>
<protein>
    <submittedName>
        <fullName evidence="2">Uncharacterized protein</fullName>
    </submittedName>
</protein>
<feature type="signal peptide" evidence="1">
    <location>
        <begin position="1"/>
        <end position="18"/>
    </location>
</feature>
<dbReference type="Proteomes" id="UP000823775">
    <property type="component" value="Unassembled WGS sequence"/>
</dbReference>
<evidence type="ECO:0000313" key="3">
    <source>
        <dbReference type="Proteomes" id="UP000823775"/>
    </source>
</evidence>
<feature type="non-terminal residue" evidence="2">
    <location>
        <position position="1"/>
    </location>
</feature>
<dbReference type="EMBL" id="JACEIK010001898">
    <property type="protein sequence ID" value="MCD7472978.1"/>
    <property type="molecule type" value="Genomic_DNA"/>
</dbReference>
<reference evidence="2 3" key="1">
    <citation type="journal article" date="2021" name="BMC Genomics">
        <title>Datura genome reveals duplications of psychoactive alkaloid biosynthetic genes and high mutation rate following tissue culture.</title>
        <authorList>
            <person name="Rajewski A."/>
            <person name="Carter-House D."/>
            <person name="Stajich J."/>
            <person name="Litt A."/>
        </authorList>
    </citation>
    <scope>NUCLEOTIDE SEQUENCE [LARGE SCALE GENOMIC DNA]</scope>
    <source>
        <strain evidence="2">AR-01</strain>
    </source>
</reference>
<keyword evidence="3" id="KW-1185">Reference proteome</keyword>
<evidence type="ECO:0000313" key="2">
    <source>
        <dbReference type="EMBL" id="MCD7472978.1"/>
    </source>
</evidence>
<accession>A0ABS8TPQ2</accession>
<keyword evidence="1" id="KW-0732">Signal</keyword>
<proteinExistence type="predicted"/>
<gene>
    <name evidence="2" type="ORF">HAX54_014423</name>
</gene>
<organism evidence="2 3">
    <name type="scientific">Datura stramonium</name>
    <name type="common">Jimsonweed</name>
    <name type="synonym">Common thornapple</name>
    <dbReference type="NCBI Taxonomy" id="4076"/>
    <lineage>
        <taxon>Eukaryota</taxon>
        <taxon>Viridiplantae</taxon>
        <taxon>Streptophyta</taxon>
        <taxon>Embryophyta</taxon>
        <taxon>Tracheophyta</taxon>
        <taxon>Spermatophyta</taxon>
        <taxon>Magnoliopsida</taxon>
        <taxon>eudicotyledons</taxon>
        <taxon>Gunneridae</taxon>
        <taxon>Pentapetalae</taxon>
        <taxon>asterids</taxon>
        <taxon>lamiids</taxon>
        <taxon>Solanales</taxon>
        <taxon>Solanaceae</taxon>
        <taxon>Solanoideae</taxon>
        <taxon>Datureae</taxon>
        <taxon>Datura</taxon>
    </lineage>
</organism>
<name>A0ABS8TPQ2_DATST</name>
<comment type="caution">
    <text evidence="2">The sequence shown here is derived from an EMBL/GenBank/DDBJ whole genome shotgun (WGS) entry which is preliminary data.</text>
</comment>
<evidence type="ECO:0000256" key="1">
    <source>
        <dbReference type="SAM" id="SignalP"/>
    </source>
</evidence>
<feature type="chain" id="PRO_5046862986" evidence="1">
    <location>
        <begin position="19"/>
        <end position="116"/>
    </location>
</feature>